<sequence length="238" mass="26311">MKIIKKRMISNFAIVLVAIVLPTIAILGWIGGARYFPARVLLEEEVFEILRERYENPLLLCNYACVVVAVALGVIWYLGLEAFISFRLERLGESVFELRPGSDMLILASLLSAIAVAAFLVDDGFSLWAGNARREFQMYASERFEREWGVDARFALPCMLIFFILYGFVNGDRKTWRGAAEKRGARSVQATSLPRRRRPLHRCDGDGRHVAGSSPRPSPGSCTGASAGPASPPSAARS</sequence>
<feature type="transmembrane region" description="Helical" evidence="2">
    <location>
        <begin position="101"/>
        <end position="121"/>
    </location>
</feature>
<keyword evidence="2" id="KW-1133">Transmembrane helix</keyword>
<evidence type="ECO:0000313" key="4">
    <source>
        <dbReference type="Proteomes" id="UP000317835"/>
    </source>
</evidence>
<protein>
    <submittedName>
        <fullName evidence="3">Uncharacterized protein</fullName>
    </submittedName>
</protein>
<feature type="region of interest" description="Disordered" evidence="1">
    <location>
        <begin position="187"/>
        <end position="238"/>
    </location>
</feature>
<accession>A0A518H5T1</accession>
<feature type="transmembrane region" description="Helical" evidence="2">
    <location>
        <begin position="57"/>
        <end position="80"/>
    </location>
</feature>
<dbReference type="EMBL" id="CP036426">
    <property type="protein sequence ID" value="QDV36199.1"/>
    <property type="molecule type" value="Genomic_DNA"/>
</dbReference>
<evidence type="ECO:0000313" key="3">
    <source>
        <dbReference type="EMBL" id="QDV36199.1"/>
    </source>
</evidence>
<keyword evidence="2" id="KW-0472">Membrane</keyword>
<organism evidence="3 4">
    <name type="scientific">Tautonia plasticadhaerens</name>
    <dbReference type="NCBI Taxonomy" id="2527974"/>
    <lineage>
        <taxon>Bacteria</taxon>
        <taxon>Pseudomonadati</taxon>
        <taxon>Planctomycetota</taxon>
        <taxon>Planctomycetia</taxon>
        <taxon>Isosphaerales</taxon>
        <taxon>Isosphaeraceae</taxon>
        <taxon>Tautonia</taxon>
    </lineage>
</organism>
<feature type="compositionally biased region" description="Low complexity" evidence="1">
    <location>
        <begin position="219"/>
        <end position="238"/>
    </location>
</feature>
<reference evidence="3 4" key="1">
    <citation type="submission" date="2019-02" db="EMBL/GenBank/DDBJ databases">
        <title>Deep-cultivation of Planctomycetes and their phenomic and genomic characterization uncovers novel biology.</title>
        <authorList>
            <person name="Wiegand S."/>
            <person name="Jogler M."/>
            <person name="Boedeker C."/>
            <person name="Pinto D."/>
            <person name="Vollmers J."/>
            <person name="Rivas-Marin E."/>
            <person name="Kohn T."/>
            <person name="Peeters S.H."/>
            <person name="Heuer A."/>
            <person name="Rast P."/>
            <person name="Oberbeckmann S."/>
            <person name="Bunk B."/>
            <person name="Jeske O."/>
            <person name="Meyerdierks A."/>
            <person name="Storesund J.E."/>
            <person name="Kallscheuer N."/>
            <person name="Luecker S."/>
            <person name="Lage O.M."/>
            <person name="Pohl T."/>
            <person name="Merkel B.J."/>
            <person name="Hornburger P."/>
            <person name="Mueller R.-W."/>
            <person name="Bruemmer F."/>
            <person name="Labrenz M."/>
            <person name="Spormann A.M."/>
            <person name="Op den Camp H."/>
            <person name="Overmann J."/>
            <person name="Amann R."/>
            <person name="Jetten M.S.M."/>
            <person name="Mascher T."/>
            <person name="Medema M.H."/>
            <person name="Devos D.P."/>
            <person name="Kaster A.-K."/>
            <person name="Ovreas L."/>
            <person name="Rohde M."/>
            <person name="Galperin M.Y."/>
            <person name="Jogler C."/>
        </authorList>
    </citation>
    <scope>NUCLEOTIDE SEQUENCE [LARGE SCALE GENOMIC DNA]</scope>
    <source>
        <strain evidence="3 4">ElP</strain>
    </source>
</reference>
<feature type="transmembrane region" description="Helical" evidence="2">
    <location>
        <begin position="12"/>
        <end position="37"/>
    </location>
</feature>
<gene>
    <name evidence="3" type="ORF">ElP_41170</name>
</gene>
<name>A0A518H5T1_9BACT</name>
<keyword evidence="4" id="KW-1185">Reference proteome</keyword>
<feature type="transmembrane region" description="Helical" evidence="2">
    <location>
        <begin position="152"/>
        <end position="169"/>
    </location>
</feature>
<proteinExistence type="predicted"/>
<evidence type="ECO:0000256" key="2">
    <source>
        <dbReference type="SAM" id="Phobius"/>
    </source>
</evidence>
<evidence type="ECO:0000256" key="1">
    <source>
        <dbReference type="SAM" id="MobiDB-lite"/>
    </source>
</evidence>
<dbReference type="Proteomes" id="UP000317835">
    <property type="component" value="Chromosome"/>
</dbReference>
<dbReference type="KEGG" id="tpla:ElP_41170"/>
<keyword evidence="2" id="KW-0812">Transmembrane</keyword>
<dbReference type="AlphaFoldDB" id="A0A518H5T1"/>